<keyword evidence="2" id="KW-0812">Transmembrane</keyword>
<proteinExistence type="predicted"/>
<protein>
    <submittedName>
        <fullName evidence="3">Uncharacterized protein</fullName>
    </submittedName>
</protein>
<evidence type="ECO:0000313" key="4">
    <source>
        <dbReference type="Proteomes" id="UP000295447"/>
    </source>
</evidence>
<keyword evidence="2" id="KW-1133">Transmembrane helix</keyword>
<name>A0A4R7ZXZ7_9ACTN</name>
<evidence type="ECO:0000313" key="3">
    <source>
        <dbReference type="EMBL" id="TDW23057.1"/>
    </source>
</evidence>
<sequence>MAAAARDPSHHLRPHPRTHLRHCPAGPAARDPSPPEREQVRAAGLAADRTADSYFFLAVVLGIRHMLSITDFFMIAASASAFWAKSTRVR</sequence>
<dbReference type="AlphaFoldDB" id="A0A4R7ZXZ7"/>
<gene>
    <name evidence="3" type="ORF">EV650_1907</name>
</gene>
<organism evidence="3 4">
    <name type="scientific">Kribbella kalugense</name>
    <dbReference type="NCBI Taxonomy" id="2512221"/>
    <lineage>
        <taxon>Bacteria</taxon>
        <taxon>Bacillati</taxon>
        <taxon>Actinomycetota</taxon>
        <taxon>Actinomycetes</taxon>
        <taxon>Propionibacteriales</taxon>
        <taxon>Kribbellaceae</taxon>
        <taxon>Kribbella</taxon>
    </lineage>
</organism>
<accession>A0A4R7ZXZ7</accession>
<dbReference type="EMBL" id="SODF01000001">
    <property type="protein sequence ID" value="TDW23057.1"/>
    <property type="molecule type" value="Genomic_DNA"/>
</dbReference>
<evidence type="ECO:0000256" key="2">
    <source>
        <dbReference type="SAM" id="Phobius"/>
    </source>
</evidence>
<reference evidence="3 4" key="1">
    <citation type="submission" date="2019-03" db="EMBL/GenBank/DDBJ databases">
        <title>Genomic Encyclopedia of Type Strains, Phase III (KMG-III): the genomes of soil and plant-associated and newly described type strains.</title>
        <authorList>
            <person name="Whitman W."/>
        </authorList>
    </citation>
    <scope>NUCLEOTIDE SEQUENCE [LARGE SCALE GENOMIC DNA]</scope>
    <source>
        <strain evidence="3 4">VKM Ac-2570</strain>
    </source>
</reference>
<dbReference type="Proteomes" id="UP000295447">
    <property type="component" value="Unassembled WGS sequence"/>
</dbReference>
<evidence type="ECO:0000256" key="1">
    <source>
        <dbReference type="SAM" id="MobiDB-lite"/>
    </source>
</evidence>
<feature type="region of interest" description="Disordered" evidence="1">
    <location>
        <begin position="1"/>
        <end position="42"/>
    </location>
</feature>
<keyword evidence="2" id="KW-0472">Membrane</keyword>
<comment type="caution">
    <text evidence="3">The sequence shown here is derived from an EMBL/GenBank/DDBJ whole genome shotgun (WGS) entry which is preliminary data.</text>
</comment>
<feature type="compositionally biased region" description="Basic residues" evidence="1">
    <location>
        <begin position="11"/>
        <end position="22"/>
    </location>
</feature>
<feature type="transmembrane region" description="Helical" evidence="2">
    <location>
        <begin position="54"/>
        <end position="84"/>
    </location>
</feature>
<keyword evidence="4" id="KW-1185">Reference proteome</keyword>